<keyword evidence="2" id="KW-0227">DNA damage</keyword>
<evidence type="ECO:0000313" key="10">
    <source>
        <dbReference type="Proteomes" id="UP000248857"/>
    </source>
</evidence>
<dbReference type="AlphaFoldDB" id="A0A2W1JJV9"/>
<dbReference type="GO" id="GO:0006355">
    <property type="term" value="P:regulation of DNA-templated transcription"/>
    <property type="evidence" value="ECO:0007669"/>
    <property type="project" value="InterPro"/>
</dbReference>
<keyword evidence="5" id="KW-0234">DNA repair</keyword>
<gene>
    <name evidence="9" type="primary">lexA_4</name>
    <name evidence="9" type="ORF">C1752_10973</name>
</gene>
<proteinExistence type="inferred from homology"/>
<dbReference type="Pfam" id="PF00717">
    <property type="entry name" value="Peptidase_S24"/>
    <property type="match status" value="1"/>
</dbReference>
<dbReference type="Gene3D" id="2.10.109.10">
    <property type="entry name" value="Umud Fragment, subunit A"/>
    <property type="match status" value="1"/>
</dbReference>
<evidence type="ECO:0000256" key="6">
    <source>
        <dbReference type="ARBA" id="ARBA00023236"/>
    </source>
</evidence>
<dbReference type="SUPFAM" id="SSF51306">
    <property type="entry name" value="LexA/Signal peptidase"/>
    <property type="match status" value="1"/>
</dbReference>
<dbReference type="EC" id="3.4.21.88" evidence="9"/>
<dbReference type="RefSeq" id="WP_110988933.1">
    <property type="nucleotide sequence ID" value="NZ_CAWNWM010000034.1"/>
</dbReference>
<evidence type="ECO:0000256" key="4">
    <source>
        <dbReference type="ARBA" id="ARBA00022813"/>
    </source>
</evidence>
<comment type="similarity">
    <text evidence="1 7">Belongs to the peptidase S24 family.</text>
</comment>
<evidence type="ECO:0000313" key="9">
    <source>
        <dbReference type="EMBL" id="PZD70544.1"/>
    </source>
</evidence>
<organism evidence="9 10">
    <name type="scientific">Acaryochloris thomasi RCC1774</name>
    <dbReference type="NCBI Taxonomy" id="1764569"/>
    <lineage>
        <taxon>Bacteria</taxon>
        <taxon>Bacillati</taxon>
        <taxon>Cyanobacteriota</taxon>
        <taxon>Cyanophyceae</taxon>
        <taxon>Acaryochloridales</taxon>
        <taxon>Acaryochloridaceae</taxon>
        <taxon>Acaryochloris</taxon>
        <taxon>Acaryochloris thomasi</taxon>
    </lineage>
</organism>
<dbReference type="GO" id="GO:0009432">
    <property type="term" value="P:SOS response"/>
    <property type="evidence" value="ECO:0007669"/>
    <property type="project" value="UniProtKB-KW"/>
</dbReference>
<reference evidence="9 10" key="1">
    <citation type="journal article" date="2018" name="Sci. Rep.">
        <title>A novel species of the marine cyanobacterium Acaryochloris with a unique pigment content and lifestyle.</title>
        <authorList>
            <person name="Partensky F."/>
            <person name="Six C."/>
            <person name="Ratin M."/>
            <person name="Garczarek L."/>
            <person name="Vaulot D."/>
            <person name="Probert I."/>
            <person name="Calteau A."/>
            <person name="Gourvil P."/>
            <person name="Marie D."/>
            <person name="Grebert T."/>
            <person name="Bouchier C."/>
            <person name="Le Panse S."/>
            <person name="Gachenot M."/>
            <person name="Rodriguez F."/>
            <person name="Garrido J.L."/>
        </authorList>
    </citation>
    <scope>NUCLEOTIDE SEQUENCE [LARGE SCALE GENOMIC DNA]</scope>
    <source>
        <strain evidence="9 10">RCC1774</strain>
    </source>
</reference>
<keyword evidence="10" id="KW-1185">Reference proteome</keyword>
<dbReference type="PRINTS" id="PR00726">
    <property type="entry name" value="LEXASERPTASE"/>
</dbReference>
<sequence length="142" mass="15823">MQVQSIHELKGLSLLERPLLSSLVPAGFPSPADSYIECNLDLNDLAIAHPSATFFMRVSGDSMVEAGIFDRDYLVVDRAVEAIHGSIVIAAIEGELTVKRLYKQGRVLELRPENKEYKPIRITRESELVIWGVVTGVFRKTV</sequence>
<keyword evidence="6" id="KW-0742">SOS response</keyword>
<evidence type="ECO:0000256" key="7">
    <source>
        <dbReference type="RuleBase" id="RU003991"/>
    </source>
</evidence>
<evidence type="ECO:0000256" key="5">
    <source>
        <dbReference type="ARBA" id="ARBA00023204"/>
    </source>
</evidence>
<dbReference type="GO" id="GO:0003677">
    <property type="term" value="F:DNA binding"/>
    <property type="evidence" value="ECO:0007669"/>
    <property type="project" value="InterPro"/>
</dbReference>
<dbReference type="InterPro" id="IPR036286">
    <property type="entry name" value="LexA/Signal_pep-like_sf"/>
</dbReference>
<dbReference type="GO" id="GO:0004252">
    <property type="term" value="F:serine-type endopeptidase activity"/>
    <property type="evidence" value="ECO:0007669"/>
    <property type="project" value="UniProtKB-EC"/>
</dbReference>
<evidence type="ECO:0000259" key="8">
    <source>
        <dbReference type="Pfam" id="PF00717"/>
    </source>
</evidence>
<dbReference type="PANTHER" id="PTHR33516">
    <property type="entry name" value="LEXA REPRESSOR"/>
    <property type="match status" value="1"/>
</dbReference>
<dbReference type="GO" id="GO:0006281">
    <property type="term" value="P:DNA repair"/>
    <property type="evidence" value="ECO:0007669"/>
    <property type="project" value="UniProtKB-KW"/>
</dbReference>
<keyword evidence="4 7" id="KW-0068">Autocatalytic cleavage</keyword>
<evidence type="ECO:0000256" key="1">
    <source>
        <dbReference type="ARBA" id="ARBA00007484"/>
    </source>
</evidence>
<dbReference type="InterPro" id="IPR015927">
    <property type="entry name" value="Peptidase_S24_S26A/B/C"/>
</dbReference>
<dbReference type="PANTHER" id="PTHR33516:SF2">
    <property type="entry name" value="LEXA REPRESSOR-RELATED"/>
    <property type="match status" value="1"/>
</dbReference>
<feature type="domain" description="Peptidase S24/S26A/S26B/S26C" evidence="8">
    <location>
        <begin position="18"/>
        <end position="134"/>
    </location>
</feature>
<dbReference type="InterPro" id="IPR039418">
    <property type="entry name" value="LexA-like"/>
</dbReference>
<evidence type="ECO:0000256" key="3">
    <source>
        <dbReference type="ARBA" id="ARBA00022801"/>
    </source>
</evidence>
<evidence type="ECO:0000256" key="2">
    <source>
        <dbReference type="ARBA" id="ARBA00022763"/>
    </source>
</evidence>
<accession>A0A2W1JJV9</accession>
<dbReference type="InterPro" id="IPR006197">
    <property type="entry name" value="Peptidase_S24_LexA"/>
</dbReference>
<dbReference type="CDD" id="cd06529">
    <property type="entry name" value="S24_LexA-like"/>
    <property type="match status" value="1"/>
</dbReference>
<name>A0A2W1JJV9_9CYAN</name>
<dbReference type="OrthoDB" id="9802364at2"/>
<dbReference type="Proteomes" id="UP000248857">
    <property type="component" value="Unassembled WGS sequence"/>
</dbReference>
<keyword evidence="3 7" id="KW-0378">Hydrolase</keyword>
<dbReference type="NCBIfam" id="NF007621">
    <property type="entry name" value="PRK10276.1"/>
    <property type="match status" value="1"/>
</dbReference>
<dbReference type="InterPro" id="IPR050077">
    <property type="entry name" value="LexA_repressor"/>
</dbReference>
<comment type="caution">
    <text evidence="9">The sequence shown here is derived from an EMBL/GenBank/DDBJ whole genome shotgun (WGS) entry which is preliminary data.</text>
</comment>
<dbReference type="EMBL" id="PQWO01000034">
    <property type="protein sequence ID" value="PZD70544.1"/>
    <property type="molecule type" value="Genomic_DNA"/>
</dbReference>
<protein>
    <submittedName>
        <fullName evidence="9">LexA repressor</fullName>
        <ecNumber evidence="9">3.4.21.88</ecNumber>
    </submittedName>
</protein>